<dbReference type="RefSeq" id="XP_066701222.1">
    <property type="nucleotide sequence ID" value="XM_066841360.1"/>
</dbReference>
<keyword evidence="2" id="KW-1185">Reference proteome</keyword>
<proteinExistence type="predicted"/>
<dbReference type="EMBL" id="JAQQWE010000004">
    <property type="protein sequence ID" value="KAK7955916.1"/>
    <property type="molecule type" value="Genomic_DNA"/>
</dbReference>
<dbReference type="GeneID" id="92074422"/>
<protein>
    <recommendedName>
        <fullName evidence="3">SprT-like domain-containing protein</fullName>
    </recommendedName>
</protein>
<evidence type="ECO:0008006" key="3">
    <source>
        <dbReference type="Google" id="ProtNLM"/>
    </source>
</evidence>
<comment type="caution">
    <text evidence="1">The sequence shown here is derived from an EMBL/GenBank/DDBJ whole genome shotgun (WGS) entry which is preliminary data.</text>
</comment>
<name>A0ABR1QI51_9PEZI</name>
<dbReference type="Proteomes" id="UP001391051">
    <property type="component" value="Unassembled WGS sequence"/>
</dbReference>
<reference evidence="1 2" key="1">
    <citation type="submission" date="2023-01" db="EMBL/GenBank/DDBJ databases">
        <title>Analysis of 21 Apiospora genomes using comparative genomics revels a genus with tremendous synthesis potential of carbohydrate active enzymes and secondary metabolites.</title>
        <authorList>
            <person name="Sorensen T."/>
        </authorList>
    </citation>
    <scope>NUCLEOTIDE SEQUENCE [LARGE SCALE GENOMIC DNA]</scope>
    <source>
        <strain evidence="1 2">CBS 24483</strain>
    </source>
</reference>
<organism evidence="1 2">
    <name type="scientific">Apiospora aurea</name>
    <dbReference type="NCBI Taxonomy" id="335848"/>
    <lineage>
        <taxon>Eukaryota</taxon>
        <taxon>Fungi</taxon>
        <taxon>Dikarya</taxon>
        <taxon>Ascomycota</taxon>
        <taxon>Pezizomycotina</taxon>
        <taxon>Sordariomycetes</taxon>
        <taxon>Xylariomycetidae</taxon>
        <taxon>Amphisphaeriales</taxon>
        <taxon>Apiosporaceae</taxon>
        <taxon>Apiospora</taxon>
    </lineage>
</organism>
<sequence length="267" mass="30317">MALDPLHRVVTIDTPKEEWVFSRYRVIMIRDLLIEHLGALALQPSGLQMRAMNRISMILMDDRRPEIANNMINWEAELPQITEDLDVLFFRGLITKDRTVRFRPVIGGMPTDRSGFSSLGLTRWDCPGSSDVIILFDTNELGPQTRLNRVQRRSKVLGTLCHEMVHAFYQLYSCKDVDCCLAADGEYARLVAPRSGHGDAWLNVAKYINMLFVSMFPMLDYTGSPGWLYRPRPDGLQDAYRDAMGIVENDVPGILPPGVMTIPPPFM</sequence>
<evidence type="ECO:0000313" key="2">
    <source>
        <dbReference type="Proteomes" id="UP001391051"/>
    </source>
</evidence>
<evidence type="ECO:0000313" key="1">
    <source>
        <dbReference type="EMBL" id="KAK7955916.1"/>
    </source>
</evidence>
<gene>
    <name evidence="1" type="ORF">PG986_005138</name>
</gene>
<accession>A0ABR1QI51</accession>